<dbReference type="AlphaFoldDB" id="A0A1B8YFV6"/>
<evidence type="ECO:0000313" key="3">
    <source>
        <dbReference type="Proteomes" id="UP000092665"/>
    </source>
</evidence>
<proteinExistence type="predicted"/>
<organism evidence="2 3">
    <name type="scientific">Photorhabdus namnaonensis</name>
    <dbReference type="NCBI Taxonomy" id="1851568"/>
    <lineage>
        <taxon>Bacteria</taxon>
        <taxon>Pseudomonadati</taxon>
        <taxon>Pseudomonadota</taxon>
        <taxon>Gammaproteobacteria</taxon>
        <taxon>Enterobacterales</taxon>
        <taxon>Morganellaceae</taxon>
        <taxon>Photorhabdus</taxon>
    </lineage>
</organism>
<keyword evidence="3" id="KW-1185">Reference proteome</keyword>
<evidence type="ECO:0008006" key="4">
    <source>
        <dbReference type="Google" id="ProtNLM"/>
    </source>
</evidence>
<comment type="caution">
    <text evidence="2">The sequence shown here is derived from an EMBL/GenBank/DDBJ whole genome shotgun (WGS) entry which is preliminary data.</text>
</comment>
<name>A0A1B8YFV6_9GAMM</name>
<reference evidence="3" key="1">
    <citation type="submission" date="2015-11" db="EMBL/GenBank/DDBJ databases">
        <authorList>
            <person name="Tobias N.J."/>
            <person name="Mishra B."/>
            <person name="Gupta D.K."/>
            <person name="Thines M."/>
            <person name="Stinear T.P."/>
            <person name="Bode H.B."/>
        </authorList>
    </citation>
    <scope>NUCLEOTIDE SEQUENCE [LARGE SCALE GENOMIC DNA]</scope>
    <source>
        <strain evidence="3">PB45.5</strain>
    </source>
</reference>
<evidence type="ECO:0000256" key="1">
    <source>
        <dbReference type="SAM" id="Phobius"/>
    </source>
</evidence>
<evidence type="ECO:0000313" key="2">
    <source>
        <dbReference type="EMBL" id="OCA53986.1"/>
    </source>
</evidence>
<keyword evidence="1" id="KW-0812">Transmembrane</keyword>
<sequence length="82" mass="9232">MKCIKCEKPALHESDFCAACEDKELSGIGGFLYLPAINIIFAIFSSLFNSYKTMTILNSGYDFPGELRILIGFEFICFTIIF</sequence>
<keyword evidence="1" id="KW-1133">Transmembrane helix</keyword>
<keyword evidence="1" id="KW-0472">Membrane</keyword>
<accession>A0A1B8YFV6</accession>
<dbReference type="Proteomes" id="UP000092665">
    <property type="component" value="Unassembled WGS sequence"/>
</dbReference>
<dbReference type="RefSeq" id="WP_065391092.1">
    <property type="nucleotide sequence ID" value="NZ_CAWMQN010000077.1"/>
</dbReference>
<dbReference type="PATRIC" id="fig|29488.15.peg.3395"/>
<gene>
    <name evidence="2" type="ORF">Phpb_03092</name>
</gene>
<dbReference type="EMBL" id="LOIC01000077">
    <property type="protein sequence ID" value="OCA53986.1"/>
    <property type="molecule type" value="Genomic_DNA"/>
</dbReference>
<protein>
    <recommendedName>
        <fullName evidence="4">Double zinc ribbon</fullName>
    </recommendedName>
</protein>
<feature type="transmembrane region" description="Helical" evidence="1">
    <location>
        <begin position="31"/>
        <end position="51"/>
    </location>
</feature>